<dbReference type="RefSeq" id="WP_124342048.1">
    <property type="nucleotide sequence ID" value="NZ_BHYL01000072.1"/>
</dbReference>
<protein>
    <recommendedName>
        <fullName evidence="3">Fido domain-containing protein</fullName>
    </recommendedName>
</protein>
<dbReference type="PANTHER" id="PTHR13504:SF38">
    <property type="entry name" value="FIDO DOMAIN-CONTAINING PROTEIN"/>
    <property type="match status" value="1"/>
</dbReference>
<keyword evidence="5" id="KW-1185">Reference proteome</keyword>
<dbReference type="Proteomes" id="UP000288246">
    <property type="component" value="Unassembled WGS sequence"/>
</dbReference>
<dbReference type="Gene3D" id="1.10.3290.10">
    <property type="entry name" value="Fido-like domain"/>
    <property type="match status" value="1"/>
</dbReference>
<dbReference type="PANTHER" id="PTHR13504">
    <property type="entry name" value="FIDO DOMAIN-CONTAINING PROTEIN DDB_G0283145"/>
    <property type="match status" value="1"/>
</dbReference>
<evidence type="ECO:0000256" key="2">
    <source>
        <dbReference type="PIRSR" id="PIRSR640198-2"/>
    </source>
</evidence>
<feature type="domain" description="Fido" evidence="3">
    <location>
        <begin position="133"/>
        <end position="273"/>
    </location>
</feature>
<proteinExistence type="predicted"/>
<dbReference type="GO" id="GO:0005524">
    <property type="term" value="F:ATP binding"/>
    <property type="evidence" value="ECO:0007669"/>
    <property type="project" value="UniProtKB-KW"/>
</dbReference>
<dbReference type="InterPro" id="IPR036597">
    <property type="entry name" value="Fido-like_dom_sf"/>
</dbReference>
<feature type="binding site" evidence="2">
    <location>
        <begin position="214"/>
        <end position="221"/>
    </location>
    <ligand>
        <name>ATP</name>
        <dbReference type="ChEBI" id="CHEBI:30616"/>
    </ligand>
</feature>
<gene>
    <name evidence="4" type="ORF">CTKZ_10770</name>
</gene>
<evidence type="ECO:0000313" key="5">
    <source>
        <dbReference type="Proteomes" id="UP000288246"/>
    </source>
</evidence>
<name>A0A401UXZ7_9CELL</name>
<reference evidence="4 5" key="1">
    <citation type="submission" date="2018-11" db="EMBL/GenBank/DDBJ databases">
        <title>Draft genome sequence of Cellulomonas takizawaensis strain TKZ-21.</title>
        <authorList>
            <person name="Yamamura H."/>
            <person name="Hayashi T."/>
            <person name="Hamada M."/>
            <person name="Serisawa Y."/>
            <person name="Matsuyama K."/>
            <person name="Nakagawa Y."/>
            <person name="Otoguro M."/>
            <person name="Yanagida F."/>
            <person name="Hayakawa M."/>
        </authorList>
    </citation>
    <scope>NUCLEOTIDE SEQUENCE [LARGE SCALE GENOMIC DNA]</scope>
    <source>
        <strain evidence="4 5">TKZ-21</strain>
    </source>
</reference>
<evidence type="ECO:0000313" key="4">
    <source>
        <dbReference type="EMBL" id="GCD19515.1"/>
    </source>
</evidence>
<feature type="binding site" evidence="2">
    <location>
        <begin position="252"/>
        <end position="253"/>
    </location>
    <ligand>
        <name>ATP</name>
        <dbReference type="ChEBI" id="CHEBI:30616"/>
    </ligand>
</feature>
<dbReference type="EMBL" id="BHYL01000072">
    <property type="protein sequence ID" value="GCD19515.1"/>
    <property type="molecule type" value="Genomic_DNA"/>
</dbReference>
<evidence type="ECO:0000259" key="3">
    <source>
        <dbReference type="PROSITE" id="PS51459"/>
    </source>
</evidence>
<evidence type="ECO:0000256" key="1">
    <source>
        <dbReference type="PIRSR" id="PIRSR640198-1"/>
    </source>
</evidence>
<dbReference type="InterPro" id="IPR003812">
    <property type="entry name" value="Fido"/>
</dbReference>
<comment type="caution">
    <text evidence="4">The sequence shown here is derived from an EMBL/GenBank/DDBJ whole genome shotgun (WGS) entry which is preliminary data.</text>
</comment>
<dbReference type="SUPFAM" id="SSF140931">
    <property type="entry name" value="Fic-like"/>
    <property type="match status" value="1"/>
</dbReference>
<dbReference type="AlphaFoldDB" id="A0A401UXZ7"/>
<dbReference type="Pfam" id="PF02661">
    <property type="entry name" value="Fic"/>
    <property type="match status" value="1"/>
</dbReference>
<dbReference type="OrthoDB" id="9813719at2"/>
<feature type="active site" evidence="1">
    <location>
        <position position="210"/>
    </location>
</feature>
<sequence length="437" mass="45582">MAPFVDQVWTPSVTDGLPRRYTRSGPYRAYVPEALTGRVVVLRASTQALVDEAGALAAAALASVQHAGLGQIGDLLVRSEASASSLIEGYEPTPRAVAVADFVKRGRTPAVIVARNLRAVRESLTRPAATARGVVAEVCDLHALITPGAAGVRQEPVWIGGATPLDAHYNAPPSDRVPGLLDDLDDYLTSHAHSAVVAAAVAHAQFETIHPFTDGNGRAGRILLGIVLSRYGLTPGVALPVSTELFRDRERYYAALDAYRGGDDDTIVAVVADAVCVAAEESVRLSTAVASWLEVQTKTLDVHLAERSPSGRVRHGAPHRIIADLPTSPVLDVASVASSQAVTDNAARAALETLADAGILRRDRKADRTKTVYVAAGLLGLVGTPLPGHRADDESAGGDAPVVAVEAAGGSTDACGAWLPRAGRACTEPAGHRGQHR</sequence>
<dbReference type="PROSITE" id="PS51459">
    <property type="entry name" value="FIDO"/>
    <property type="match status" value="1"/>
</dbReference>
<keyword evidence="2" id="KW-0547">Nucleotide-binding</keyword>
<keyword evidence="2" id="KW-0067">ATP-binding</keyword>
<dbReference type="InterPro" id="IPR040198">
    <property type="entry name" value="Fido_containing"/>
</dbReference>
<accession>A0A401UXZ7</accession>
<organism evidence="4 5">
    <name type="scientific">Cellulomonas algicola</name>
    <dbReference type="NCBI Taxonomy" id="2071633"/>
    <lineage>
        <taxon>Bacteria</taxon>
        <taxon>Bacillati</taxon>
        <taxon>Actinomycetota</taxon>
        <taxon>Actinomycetes</taxon>
        <taxon>Micrococcales</taxon>
        <taxon>Cellulomonadaceae</taxon>
        <taxon>Cellulomonas</taxon>
    </lineage>
</organism>